<reference evidence="1" key="2">
    <citation type="journal article" date="2015" name="Data Brief">
        <title>Shoot transcriptome of the giant reed, Arundo donax.</title>
        <authorList>
            <person name="Barrero R.A."/>
            <person name="Guerrero F.D."/>
            <person name="Moolhuijzen P."/>
            <person name="Goolsby J.A."/>
            <person name="Tidwell J."/>
            <person name="Bellgard S.E."/>
            <person name="Bellgard M.I."/>
        </authorList>
    </citation>
    <scope>NUCLEOTIDE SEQUENCE</scope>
    <source>
        <tissue evidence="1">Shoot tissue taken approximately 20 cm above the soil surface</tissue>
    </source>
</reference>
<protein>
    <recommendedName>
        <fullName evidence="2">Protein kinase domain-containing protein</fullName>
    </recommendedName>
</protein>
<reference evidence="1" key="1">
    <citation type="submission" date="2014-09" db="EMBL/GenBank/DDBJ databases">
        <authorList>
            <person name="Magalhaes I.L.F."/>
            <person name="Oliveira U."/>
            <person name="Santos F.R."/>
            <person name="Vidigal T.H.D.A."/>
            <person name="Brescovit A.D."/>
            <person name="Santos A.J."/>
        </authorList>
    </citation>
    <scope>NUCLEOTIDE SEQUENCE</scope>
    <source>
        <tissue evidence="1">Shoot tissue taken approximately 20 cm above the soil surface</tissue>
    </source>
</reference>
<dbReference type="PANTHER" id="PTHR48055:SF22">
    <property type="entry name" value="LEUCINE-RICH REPEAT RECEPTOR-LIKE SERINE_THREONINE_TYROSINE-PROTEIN KINASE SOBIR1"/>
    <property type="match status" value="1"/>
</dbReference>
<dbReference type="GO" id="GO:0016020">
    <property type="term" value="C:membrane"/>
    <property type="evidence" value="ECO:0007669"/>
    <property type="project" value="TreeGrafter"/>
</dbReference>
<accession>A0A0A9DHE7</accession>
<dbReference type="PANTHER" id="PTHR48055">
    <property type="entry name" value="LEUCINE-RICH REPEAT RECEPTOR PROTEIN KINASE EMS1"/>
    <property type="match status" value="1"/>
</dbReference>
<proteinExistence type="predicted"/>
<evidence type="ECO:0008006" key="2">
    <source>
        <dbReference type="Google" id="ProtNLM"/>
    </source>
</evidence>
<dbReference type="AlphaFoldDB" id="A0A0A9DHE7"/>
<evidence type="ECO:0000313" key="1">
    <source>
        <dbReference type="EMBL" id="JAD88004.1"/>
    </source>
</evidence>
<name>A0A0A9DHE7_ARUDO</name>
<dbReference type="Gene3D" id="1.10.510.10">
    <property type="entry name" value="Transferase(Phosphotransferase) domain 1"/>
    <property type="match status" value="1"/>
</dbReference>
<dbReference type="InterPro" id="IPR051564">
    <property type="entry name" value="LRR_receptor-like_kinase"/>
</dbReference>
<organism evidence="1">
    <name type="scientific">Arundo donax</name>
    <name type="common">Giant reed</name>
    <name type="synonym">Donax arundinaceus</name>
    <dbReference type="NCBI Taxonomy" id="35708"/>
    <lineage>
        <taxon>Eukaryota</taxon>
        <taxon>Viridiplantae</taxon>
        <taxon>Streptophyta</taxon>
        <taxon>Embryophyta</taxon>
        <taxon>Tracheophyta</taxon>
        <taxon>Spermatophyta</taxon>
        <taxon>Magnoliopsida</taxon>
        <taxon>Liliopsida</taxon>
        <taxon>Poales</taxon>
        <taxon>Poaceae</taxon>
        <taxon>PACMAD clade</taxon>
        <taxon>Arundinoideae</taxon>
        <taxon>Arundineae</taxon>
        <taxon>Arundo</taxon>
    </lineage>
</organism>
<dbReference type="EMBL" id="GBRH01209891">
    <property type="protein sequence ID" value="JAD88004.1"/>
    <property type="molecule type" value="Transcribed_RNA"/>
</dbReference>
<sequence length="91" mass="9925">MILGVLLTGRDPTDPFFSGETGWGGLARWLRHMQQSADPKDALDSSVLGEEGEEEEMLMAIRVAIICLSDSPADRPSSDELVAMLLQLHSL</sequence>